<feature type="domain" description="Fibronectin type-III" evidence="14">
    <location>
        <begin position="986"/>
        <end position="1081"/>
    </location>
</feature>
<dbReference type="CDD" id="cd00096">
    <property type="entry name" value="Ig"/>
    <property type="match status" value="3"/>
</dbReference>
<evidence type="ECO:0000256" key="4">
    <source>
        <dbReference type="ARBA" id="ARBA00022490"/>
    </source>
</evidence>
<feature type="region of interest" description="Disordered" evidence="12">
    <location>
        <begin position="5458"/>
        <end position="5477"/>
    </location>
</feature>
<feature type="domain" description="Fibronectin type-III" evidence="14">
    <location>
        <begin position="1581"/>
        <end position="1674"/>
    </location>
</feature>
<feature type="domain" description="Fibronectin type-III" evidence="14">
    <location>
        <begin position="3092"/>
        <end position="3191"/>
    </location>
</feature>
<dbReference type="PROSITE" id="PS50835">
    <property type="entry name" value="IG_LIKE"/>
    <property type="match status" value="8"/>
</dbReference>
<feature type="domain" description="Ig-like" evidence="13">
    <location>
        <begin position="1"/>
        <end position="83"/>
    </location>
</feature>
<feature type="region of interest" description="Disordered" evidence="12">
    <location>
        <begin position="2577"/>
        <end position="2625"/>
    </location>
</feature>
<dbReference type="Pfam" id="PF07679">
    <property type="entry name" value="I-set"/>
    <property type="match status" value="9"/>
</dbReference>
<feature type="domain" description="Fibronectin type-III" evidence="14">
    <location>
        <begin position="2284"/>
        <end position="2381"/>
    </location>
</feature>
<feature type="domain" description="Fibronectin type-III" evidence="14">
    <location>
        <begin position="1478"/>
        <end position="1575"/>
    </location>
</feature>
<feature type="domain" description="Fibronectin type-III" evidence="14">
    <location>
        <begin position="2789"/>
        <end position="2887"/>
    </location>
</feature>
<dbReference type="PANTHER" id="PTHR13817:SF151">
    <property type="entry name" value="TITIN"/>
    <property type="match status" value="1"/>
</dbReference>
<evidence type="ECO:0000256" key="6">
    <source>
        <dbReference type="ARBA" id="ARBA00022737"/>
    </source>
</evidence>
<feature type="domain" description="Fibronectin type-III" evidence="14">
    <location>
        <begin position="3197"/>
        <end position="3290"/>
    </location>
</feature>
<feature type="domain" description="Fibronectin type-III" evidence="14">
    <location>
        <begin position="2486"/>
        <end position="2585"/>
    </location>
</feature>
<feature type="domain" description="Fibronectin type-III" evidence="14">
    <location>
        <begin position="2691"/>
        <end position="2786"/>
    </location>
</feature>
<feature type="region of interest" description="Disordered" evidence="12">
    <location>
        <begin position="2274"/>
        <end position="2321"/>
    </location>
</feature>
<dbReference type="GO" id="GO:0031430">
    <property type="term" value="C:M band"/>
    <property type="evidence" value="ECO:0007669"/>
    <property type="project" value="TreeGrafter"/>
</dbReference>
<feature type="region of interest" description="Disordered" evidence="12">
    <location>
        <begin position="639"/>
        <end position="674"/>
    </location>
</feature>
<comment type="similarity">
    <text evidence="3">Belongs to the protein kinase superfamily. CAMK Ser/Thr protein kinase family.</text>
</comment>
<feature type="region of interest" description="Disordered" evidence="12">
    <location>
        <begin position="5254"/>
        <end position="5279"/>
    </location>
</feature>
<dbReference type="InterPro" id="IPR007110">
    <property type="entry name" value="Ig-like_dom"/>
</dbReference>
<feature type="domain" description="Fibronectin type-III" evidence="14">
    <location>
        <begin position="1981"/>
        <end position="2078"/>
    </location>
</feature>
<reference evidence="15" key="1">
    <citation type="submission" date="2019-08" db="EMBL/GenBank/DDBJ databases">
        <title>The improved chromosome-level genome for the pearl oyster Pinctada fucata martensii using PacBio sequencing and Hi-C.</title>
        <authorList>
            <person name="Zheng Z."/>
        </authorList>
    </citation>
    <scope>NUCLEOTIDE SEQUENCE</scope>
    <source>
        <strain evidence="15">ZZ-2019</strain>
        <tissue evidence="15">Adductor muscle</tissue>
    </source>
</reference>
<feature type="domain" description="Ig-like" evidence="13">
    <location>
        <begin position="761"/>
        <end position="852"/>
    </location>
</feature>
<dbReference type="PRINTS" id="PR00014">
    <property type="entry name" value="FNTYPEIII"/>
</dbReference>
<dbReference type="FunFam" id="2.60.40.10:FF:000003">
    <property type="entry name" value="Titin isoform E"/>
    <property type="match status" value="4"/>
</dbReference>
<feature type="domain" description="Ig-like" evidence="13">
    <location>
        <begin position="1189"/>
        <end position="1277"/>
    </location>
</feature>
<evidence type="ECO:0000256" key="1">
    <source>
        <dbReference type="ARBA" id="ARBA00004123"/>
    </source>
</evidence>
<dbReference type="PANTHER" id="PTHR13817">
    <property type="entry name" value="TITIN"/>
    <property type="match status" value="1"/>
</dbReference>
<feature type="domain" description="Fibronectin type-III" evidence="14">
    <location>
        <begin position="1883"/>
        <end position="1979"/>
    </location>
</feature>
<feature type="domain" description="Fibronectin type-III" evidence="14">
    <location>
        <begin position="4969"/>
        <end position="5064"/>
    </location>
</feature>
<feature type="domain" description="Fibronectin type-III" evidence="14">
    <location>
        <begin position="1087"/>
        <end position="1183"/>
    </location>
</feature>
<feature type="region of interest" description="Disordered" evidence="12">
    <location>
        <begin position="2465"/>
        <end position="2538"/>
    </location>
</feature>
<feature type="domain" description="Fibronectin type-III" evidence="14">
    <location>
        <begin position="1380"/>
        <end position="1475"/>
    </location>
</feature>
<dbReference type="InterPro" id="IPR003598">
    <property type="entry name" value="Ig_sub2"/>
</dbReference>
<dbReference type="Gene3D" id="2.60.40.10">
    <property type="entry name" value="Immunoglobulins"/>
    <property type="match status" value="58"/>
</dbReference>
<gene>
    <name evidence="15" type="ORF">FSP39_023775</name>
</gene>
<dbReference type="PROSITE" id="PS50853">
    <property type="entry name" value="FN3"/>
    <property type="match status" value="46"/>
</dbReference>
<keyword evidence="8" id="KW-0067">ATP-binding</keyword>
<feature type="domain" description="Fibronectin type-III" evidence="14">
    <location>
        <begin position="2388"/>
        <end position="2483"/>
    </location>
</feature>
<feature type="domain" description="Fibronectin type-III" evidence="14">
    <location>
        <begin position="5475"/>
        <end position="5569"/>
    </location>
</feature>
<feature type="domain" description="Fibronectin type-III" evidence="14">
    <location>
        <begin position="4585"/>
        <end position="4681"/>
    </location>
</feature>
<feature type="domain" description="Fibronectin type-III" evidence="14">
    <location>
        <begin position="2085"/>
        <end position="2180"/>
    </location>
</feature>
<dbReference type="EMBL" id="VSWD01000014">
    <property type="protein sequence ID" value="KAK3083483.1"/>
    <property type="molecule type" value="Genomic_DNA"/>
</dbReference>
<feature type="domain" description="Fibronectin type-III" evidence="14">
    <location>
        <begin position="4384"/>
        <end position="4478"/>
    </location>
</feature>
<keyword evidence="4" id="KW-0963">Cytoplasm</keyword>
<feature type="domain" description="Ig-like" evidence="13">
    <location>
        <begin position="860"/>
        <end position="934"/>
    </location>
</feature>
<dbReference type="FunFam" id="2.60.40.10:FF:000160">
    <property type="entry name" value="Titin a"/>
    <property type="match status" value="1"/>
</dbReference>
<feature type="compositionally biased region" description="Basic and acidic residues" evidence="12">
    <location>
        <begin position="2467"/>
        <end position="2485"/>
    </location>
</feature>
<evidence type="ECO:0000256" key="11">
    <source>
        <dbReference type="ARBA" id="ARBA00023319"/>
    </source>
</evidence>
<dbReference type="CDD" id="cd00063">
    <property type="entry name" value="FN3"/>
    <property type="match status" value="47"/>
</dbReference>
<dbReference type="Proteomes" id="UP001186944">
    <property type="component" value="Unassembled WGS sequence"/>
</dbReference>
<dbReference type="FunFam" id="2.60.40.10:FF:000050">
    <property type="entry name" value="Titin isoform B"/>
    <property type="match status" value="1"/>
</dbReference>
<feature type="domain" description="Fibronectin type-III" evidence="14">
    <location>
        <begin position="3776"/>
        <end position="3871"/>
    </location>
</feature>
<dbReference type="InterPro" id="IPR036179">
    <property type="entry name" value="Ig-like_dom_sf"/>
</dbReference>
<feature type="compositionally biased region" description="Basic and acidic residues" evidence="12">
    <location>
        <begin position="1861"/>
        <end position="1882"/>
    </location>
</feature>
<dbReference type="InterPro" id="IPR050964">
    <property type="entry name" value="Striated_Muscle_Regulatory"/>
</dbReference>
<feature type="domain" description="Fibronectin type-III" evidence="14">
    <location>
        <begin position="4182"/>
        <end position="4278"/>
    </location>
</feature>
<feature type="domain" description="Fibronectin type-III" evidence="14">
    <location>
        <begin position="3600"/>
        <end position="3697"/>
    </location>
</feature>
<feature type="domain" description="Fibronectin type-III" evidence="14">
    <location>
        <begin position="2994"/>
        <end position="3089"/>
    </location>
</feature>
<dbReference type="InterPro" id="IPR036116">
    <property type="entry name" value="FN3_sf"/>
</dbReference>
<feature type="domain" description="Ig-like" evidence="13">
    <location>
        <begin position="158"/>
        <end position="249"/>
    </location>
</feature>
<comment type="caution">
    <text evidence="15">The sequence shown here is derived from an EMBL/GenBank/DDBJ whole genome shotgun (WGS) entry which is preliminary data.</text>
</comment>
<keyword evidence="7" id="KW-0547">Nucleotide-binding</keyword>
<evidence type="ECO:0000313" key="15">
    <source>
        <dbReference type="EMBL" id="KAK3083483.1"/>
    </source>
</evidence>
<feature type="domain" description="Fibronectin type-III" evidence="14">
    <location>
        <begin position="3878"/>
        <end position="3974"/>
    </location>
</feature>
<feature type="domain" description="Ig-like" evidence="13">
    <location>
        <begin position="362"/>
        <end position="453"/>
    </location>
</feature>
<feature type="region of interest" description="Disordered" evidence="12">
    <location>
        <begin position="2768"/>
        <end position="2838"/>
    </location>
</feature>
<organism evidence="15 16">
    <name type="scientific">Pinctada imbricata</name>
    <name type="common">Atlantic pearl-oyster</name>
    <name type="synonym">Pinctada martensii</name>
    <dbReference type="NCBI Taxonomy" id="66713"/>
    <lineage>
        <taxon>Eukaryota</taxon>
        <taxon>Metazoa</taxon>
        <taxon>Spiralia</taxon>
        <taxon>Lophotrochozoa</taxon>
        <taxon>Mollusca</taxon>
        <taxon>Bivalvia</taxon>
        <taxon>Autobranchia</taxon>
        <taxon>Pteriomorphia</taxon>
        <taxon>Pterioida</taxon>
        <taxon>Pterioidea</taxon>
        <taxon>Pteriidae</taxon>
        <taxon>Pinctada</taxon>
    </lineage>
</organism>
<feature type="domain" description="Fibronectin type-III" evidence="14">
    <location>
        <begin position="559"/>
        <end position="654"/>
    </location>
</feature>
<dbReference type="InterPro" id="IPR003961">
    <property type="entry name" value="FN3_dom"/>
</dbReference>
<feature type="domain" description="Fibronectin type-III" evidence="14">
    <location>
        <begin position="4081"/>
        <end position="4176"/>
    </location>
</feature>
<feature type="region of interest" description="Disordered" evidence="12">
    <location>
        <begin position="4666"/>
        <end position="4690"/>
    </location>
</feature>
<feature type="domain" description="Fibronectin type-III" evidence="14">
    <location>
        <begin position="4284"/>
        <end position="4378"/>
    </location>
</feature>
<feature type="domain" description="Fibronectin type-III" evidence="14">
    <location>
        <begin position="2183"/>
        <end position="2282"/>
    </location>
</feature>
<feature type="domain" description="Fibronectin type-III" evidence="14">
    <location>
        <begin position="2587"/>
        <end position="2684"/>
    </location>
</feature>
<evidence type="ECO:0008006" key="17">
    <source>
        <dbReference type="Google" id="ProtNLM"/>
    </source>
</evidence>
<feature type="domain" description="Fibronectin type-III" evidence="14">
    <location>
        <begin position="660"/>
        <end position="756"/>
    </location>
</feature>
<dbReference type="InterPro" id="IPR013783">
    <property type="entry name" value="Ig-like_fold"/>
</dbReference>
<feature type="domain" description="Fibronectin type-III" evidence="14">
    <location>
        <begin position="1782"/>
        <end position="1877"/>
    </location>
</feature>
<feature type="region of interest" description="Disordered" evidence="12">
    <location>
        <begin position="3071"/>
        <end position="3139"/>
    </location>
</feature>
<feature type="compositionally biased region" description="Basic and acidic residues" evidence="12">
    <location>
        <begin position="2164"/>
        <end position="2182"/>
    </location>
</feature>
<feature type="compositionally biased region" description="Basic and acidic residues" evidence="12">
    <location>
        <begin position="2770"/>
        <end position="2788"/>
    </location>
</feature>
<feature type="domain" description="Fibronectin type-III" evidence="14">
    <location>
        <begin position="5375"/>
        <end position="5469"/>
    </location>
</feature>
<evidence type="ECO:0000259" key="13">
    <source>
        <dbReference type="PROSITE" id="PS50835"/>
    </source>
</evidence>
<dbReference type="FunFam" id="2.60.40.10:FF:000214">
    <property type="entry name" value="titin isoform X1"/>
    <property type="match status" value="1"/>
</dbReference>
<feature type="domain" description="Ig-like" evidence="13">
    <location>
        <begin position="1282"/>
        <end position="1373"/>
    </location>
</feature>
<dbReference type="FunFam" id="2.60.40.10:FF:000056">
    <property type="entry name" value="twitchin isoform X4"/>
    <property type="match status" value="21"/>
</dbReference>
<keyword evidence="5" id="KW-0597">Phosphoprotein</keyword>
<dbReference type="FunFam" id="2.60.40.10:FF:000107">
    <property type="entry name" value="Myosin, light chain kinase a"/>
    <property type="match status" value="2"/>
</dbReference>
<feature type="domain" description="Fibronectin type-III" evidence="14">
    <location>
        <begin position="4485"/>
        <end position="4579"/>
    </location>
</feature>
<dbReference type="FunFam" id="2.60.40.10:FF:000147">
    <property type="entry name" value="Myosin light chain kinase"/>
    <property type="match status" value="1"/>
</dbReference>
<feature type="compositionally biased region" description="Basic and acidic residues" evidence="12">
    <location>
        <begin position="3130"/>
        <end position="3139"/>
    </location>
</feature>
<feature type="region of interest" description="Disordered" evidence="12">
    <location>
        <begin position="2881"/>
        <end position="2928"/>
    </location>
</feature>
<feature type="domain" description="Fibronectin type-III" evidence="14">
    <location>
        <begin position="2894"/>
        <end position="2987"/>
    </location>
</feature>
<dbReference type="FunFam" id="2.60.40.10:FF:000002">
    <property type="entry name" value="Titin a"/>
    <property type="match status" value="2"/>
</dbReference>
<proteinExistence type="inferred from homology"/>
<dbReference type="SUPFAM" id="SSF49265">
    <property type="entry name" value="Fibronectin type III"/>
    <property type="match status" value="29"/>
</dbReference>
<feature type="region of interest" description="Disordered" evidence="12">
    <location>
        <begin position="1861"/>
        <end position="1890"/>
    </location>
</feature>
<feature type="region of interest" description="Disordered" evidence="12">
    <location>
        <begin position="3757"/>
        <end position="3779"/>
    </location>
</feature>
<keyword evidence="11" id="KW-0393">Immunoglobulin domain</keyword>
<evidence type="ECO:0000256" key="2">
    <source>
        <dbReference type="ARBA" id="ARBA00004496"/>
    </source>
</evidence>
<dbReference type="GO" id="GO:0005634">
    <property type="term" value="C:nucleus"/>
    <property type="evidence" value="ECO:0007669"/>
    <property type="project" value="UniProtKB-SubCell"/>
</dbReference>
<dbReference type="FunFam" id="2.60.40.10:FF:000034">
    <property type="entry name" value="Titin isoform A"/>
    <property type="match status" value="2"/>
</dbReference>
<keyword evidence="10" id="KW-0539">Nucleus</keyword>
<dbReference type="GO" id="GO:0005524">
    <property type="term" value="F:ATP binding"/>
    <property type="evidence" value="ECO:0007669"/>
    <property type="project" value="UniProtKB-KW"/>
</dbReference>
<feature type="domain" description="Fibronectin type-III" evidence="14">
    <location>
        <begin position="3979"/>
        <end position="4074"/>
    </location>
</feature>
<feature type="domain" description="Fibronectin type-III" evidence="14">
    <location>
        <begin position="5575"/>
        <end position="5613"/>
    </location>
</feature>
<evidence type="ECO:0000313" key="16">
    <source>
        <dbReference type="Proteomes" id="UP001186944"/>
    </source>
</evidence>
<feature type="region of interest" description="Disordered" evidence="12">
    <location>
        <begin position="1972"/>
        <end position="2014"/>
    </location>
</feature>
<feature type="domain" description="Ig-like" evidence="13">
    <location>
        <begin position="88"/>
        <end position="155"/>
    </location>
</feature>
<feature type="compositionally biased region" description="Basic and acidic residues" evidence="12">
    <location>
        <begin position="3981"/>
        <end position="3990"/>
    </location>
</feature>
<dbReference type="SMART" id="SM00060">
    <property type="entry name" value="FN3"/>
    <property type="match status" value="47"/>
</dbReference>
<feature type="region of interest" description="Disordered" evidence="12">
    <location>
        <begin position="2162"/>
        <end position="2235"/>
    </location>
</feature>
<keyword evidence="16" id="KW-1185">Reference proteome</keyword>
<feature type="compositionally biased region" description="Pro residues" evidence="12">
    <location>
        <begin position="2278"/>
        <end position="2288"/>
    </location>
</feature>
<feature type="compositionally biased region" description="Pro residues" evidence="12">
    <location>
        <begin position="2581"/>
        <end position="2591"/>
    </location>
</feature>
<dbReference type="FunFam" id="2.60.40.10:FF:000127">
    <property type="entry name" value="titin isoform X1"/>
    <property type="match status" value="2"/>
</dbReference>
<feature type="domain" description="Fibronectin type-III" evidence="14">
    <location>
        <begin position="5273"/>
        <end position="5367"/>
    </location>
</feature>
<dbReference type="Pfam" id="PF00041">
    <property type="entry name" value="fn3"/>
    <property type="match status" value="48"/>
</dbReference>
<evidence type="ECO:0000256" key="12">
    <source>
        <dbReference type="SAM" id="MobiDB-lite"/>
    </source>
</evidence>
<comment type="subcellular location">
    <subcellularLocation>
        <location evidence="2">Cytoplasm</location>
    </subcellularLocation>
    <subcellularLocation>
        <location evidence="1">Nucleus</location>
    </subcellularLocation>
</comment>
<feature type="compositionally biased region" description="Low complexity" evidence="12">
    <location>
        <begin position="3764"/>
        <end position="3779"/>
    </location>
</feature>
<evidence type="ECO:0000256" key="7">
    <source>
        <dbReference type="ARBA" id="ARBA00022741"/>
    </source>
</evidence>
<evidence type="ECO:0000256" key="9">
    <source>
        <dbReference type="ARBA" id="ARBA00023157"/>
    </source>
</evidence>
<feature type="region of interest" description="Disordered" evidence="12">
    <location>
        <begin position="1899"/>
        <end position="1918"/>
    </location>
</feature>
<keyword evidence="6" id="KW-0677">Repeat</keyword>
<feature type="region of interest" description="Disordered" evidence="12">
    <location>
        <begin position="2983"/>
        <end position="3024"/>
    </location>
</feature>
<feature type="region of interest" description="Disordered" evidence="12">
    <location>
        <begin position="2380"/>
        <end position="2418"/>
    </location>
</feature>
<feature type="domain" description="Fibronectin type-III" evidence="14">
    <location>
        <begin position="4688"/>
        <end position="4783"/>
    </location>
</feature>
<feature type="domain" description="Fibronectin type-III" evidence="14">
    <location>
        <begin position="4867"/>
        <end position="4961"/>
    </location>
</feature>
<evidence type="ECO:0000256" key="5">
    <source>
        <dbReference type="ARBA" id="ARBA00022553"/>
    </source>
</evidence>
<feature type="domain" description="Fibronectin type-III" evidence="14">
    <location>
        <begin position="3398"/>
        <end position="3493"/>
    </location>
</feature>
<feature type="domain" description="Fibronectin type-III" evidence="14">
    <location>
        <begin position="5171"/>
        <end position="5267"/>
    </location>
</feature>
<protein>
    <recommendedName>
        <fullName evidence="17">Titin</fullName>
    </recommendedName>
</protein>
<keyword evidence="9" id="KW-1015">Disulfide bond</keyword>
<dbReference type="GO" id="GO:0045214">
    <property type="term" value="P:sarcomere organization"/>
    <property type="evidence" value="ECO:0007669"/>
    <property type="project" value="TreeGrafter"/>
</dbReference>
<sequence>MVSKLHDIEIPRKGTAKFECEASIPGVRPKWYKDEDEITISDGYDIQTDGTHHYLFLDKVGPEDVGTYTVKFDDEVHSSCTLTLTELPLKMTKPLEDQEATEKESVTLTCEVSKPNVTAKWFKDNKEILASEEYQISDLDTVHTLTIKDATIEDAEEPLKFVTPLSDLEVKEGETIQLECTVSKNNQSATWLKDKKALPVDNRIQVTSQDTRHTLTIKSAMLDDEAEYVVKIGDISSTAAVFVEEEKIEFIRKLEDIEVKEIPCSTIFECELSKPDMPAKWFLDGKPLTEGDKYKMTVDGAVHRLQIDDIDGEDEGDYSIVVRGKKSEGELIVEGKLSEKKTCLHPAKILVLALSVFNVIPPSLFLDKSFEEEVTLKAGQSTAFEIPFKGNPQPKATWLFNDQALPKDKRIESETIYNMSTLRIAKVKRSDVGTYKLTLENSAGKVAVAIKLNVLDKPSTPQDLAASDVTADSVTLTWQPPSDTGGSDITGYLVEKREANRRAWQEVAVVPDLTIIVPKLLEGNQYFFRVSAKNEVGTSDAVELKEAVLAKNPFDVPDAPNEPIISDVSATSCQLTWQPPANDGGSPVIGYHVERMSGYSPRWVRVTKDLIDGTELSNTDLVEGNTYEFRVLAENKAGLSKPSQSTSPIRAVNPWTKPEAPEAPEIPGTDKSSAALKWSPPEDDGGAPILGYHIEQRQTSSPKWTKVNDALIPENTFSVAGLKEGSEYEFRVSAENKAGVGPVSKPSKPVKIIAPVVGVAPKLLEKLDDQTVIAPKDAILECDLDLGEPEAEIKWFKGQKEVKKGPKYEMSYEDEVAALTIHKTEPADADVYRCQATNVIAHPKLEYDNKLKSNQIIKAGSSLTIQVNISGIPSPTVKWLLDKEPIDKSSHVSIDINNDFTTLTIKNATLEDGGVYNVTAENVVGSAEAEFTIQVKDKPGKPKNLKVLEVAKDSVSLSWEPPTETGNSDIDGYIIEKRDANMYQGQPRNLAATEITKSQVTLTWDIPEQDGGSPITGYVIERSKAGSNRWLKAHKKPVTDTVYTVTELVENAEYDFRVAAENEAGIGKPCQPIGPIKAKDAFDKPDAPGKPEISDVTKTSVTLTWTPPEKDGGDQIFNYVIEYKPTHALKWLPANRNIQVPETTFTLKDLTEGMEYEFRVSAENRAGVGPASLPSGVIVIREPVSGEAPSVLEGLPDISVLLGEDAYLECKISGQPEPSVSWSKDSRKIDESKKYQMMQDDMTVSMTIREVTQKDAGSYSVEASNDLGSVSTSGQLEIQMKPELDFDNKFRDLIVLQSGQSLRIPVIVSGLPKPDVTWRKDDTPLKSSGKLSIETTERGTTIHVKKVARSDDGLYHLTAQNEAGEATANFDVEVIDVPSPPEGPVEYSEINRDSVTLSWKPPVDDGGSKLLSYIIEKREASRSMWAKCDVIDASNTLYTATGLTPGKEYHFRISAMNDVGSSEPLKSDQSIVPKSRFVLSVLWTSANITEDSATLSWQPPESDGGTPITGYLVDKYDVKRSTWSKVATLDDKTLTCVVPKLIEGQKYEFRVSAINSEGQGPALKSDKEIAPTKAPSVPSKPVGPIKFSNVLGDSVTLTWTAPDDGGSPITAYKLEISDDDGRTWKPVDTEGLTGNRFTVHDLIEGKKYKFRVSAINDLGVSDLLESESITPKREMTVPSSPAGPLGVKDVRKDSMTLTWSPPTDEGGSPITGYVIEQQDKRGKWAPVDRVGKDKTELTVKDLREGDKYMYRVKAENKKGLSEPLKLDDYIEAKSLHDKPSAPAGPLKISNVTDQSADLEWQPPTSDGGSPITKYLVEAKPTSRSSWTKVGSVGPDSTKLTAKDLKEGLEYNFRVTAVNEEGESKPLESVDTAKPKKKIDTPKSPRQFSVSKEGPDFVTLAWKPPSEDGGSKVKGYTIKQREGPDGDWKTVANIKPYDGLYKVQNLKEGVEYYFSIAAENEAGEGVSCELEAPVVPKKPPGPPSKPKGPLEISDVDKSSAKLSWQPPSHDGGAPIKGYLIEKREGRKPWTKVDSIGPETNYTVKGLTEGVDHLFRVSAINKLGNSEALERKDSIKPQSLFDKPYAPTGPLEISNVTENSADLEWKPPKSDGGSPITKYLVEAKPTSRSSWTKVGSVGPDSTKLTAKDLKEGLEYNFRVTAVNEEGESKPLESVDTAKPKKKIDAPSSPRQFSVSKEGPDFVTLAWKPPSEDGGSKVKGYTIKQREGPDGDWNTVANIKPYDGSYKVQNLKEGVEYYFSIAAENEAGEGVSCELEAPVVPKKPPGPPSKPKGPLEISDVDKSSAKLSWQPPSHDGGAPIKGYLIEKREGRKPWTKVDSIGPETNYTVKGLTEGVDYLFRVSAVNKLGNSEALERKDSIKPQSLFDKPYAPTGPLEISNVTDNSADLEWKPPKSDGGSPITKYIVEAKPTSRSSWTKVGSVGPDSTKLTAKDLKEGLEYNFRVTAVNEEGESKPLESVDTAKPKKKIDAPSSPRQFSVSKEGPDFVTLAWKPPSEDGGSKVKGYTIKQREGPDGDWNTVANIKPYDGSYKVQNLKEGVEYYFSIAAENEAGEGVSCELEAPVVPKKPPGPPSKPKGPLEISDVDKSSAKLSWQPPSHDGGSPIKGYLIEKREGRKPWTKVDSIGPETNYTVKGLTEGVDHLFRVSAINKLGNSEALERKDSIKPQSLFDKPYAPTGPLEISNVTENSADLEWKPSKSDGGSPITKYLVEAKPTSRSSWTKVGSVGPDSTKLTAKDLKEGLEYNFRVTAVNEEGESKPLESVDTAKPKKKIDAPSSPRQFSVSKEGPDFVTLAWKPPSEDGGSKVKGYTIKQREGPDGDWNTVANIKPYDGSYKVQNLKEGVEYYFSIAAENEAGEGVSCELEAPVVPKRPPGKPSKPIGPLQISDVDKSSAKLSWQPPSHDGGSPIKGYLIEKREGRKPWTKVDSIGPETNYTVKGLTEGVDHLFRVSAINKLGNSEALEAKDSIKPKSLFDKPYAPTGPLEIKNVTENSADLEWKPPKSDGGSPITKYLVEAKPTSRSSWTKVGSVGPDSTKLTAKDLKEGLEYNFRVTAINEEGESKPLESVDTAKPQKKIDAPSSPRQFSVSKEGPDFVTLAWKPPSEDGGSKVKGYTIKQREGPDGDWKTVANIKPYDGSYKVQNLKEGVEYYFSIAAENEAGEGVSCELEAPVVPKKPPGPPSKPIGPLEVSDINKSSVKLSWQPPSHDGGSPIKGYLIEKREGRKPWTKVDSIGPETNLTVKGLTEGVDHLFRVSAINKLGNSEALETKDTVKPKSLYDKPSKPTGPIEFSDVTKDSVTLSWKPPNKDGGTPITSYIIEQRDAKRSTWTKSGDVAADKTIFTAEKLLTDCDYYFRVTAVNNEGQSSPLESVATVRPQKKKEVPKAPAYIRPKRLTADSVTLEWKPPTDDGGSKVKGYKLRVKEDGSDEWQPVASLKPYDTEYTVKKLKTGKSYDFSIQAENDLGIGESVETEETIKLQKKADKPSAPKGPIKFTNIQKSSLELSWQPPESDGGSPLTAYYLEMRDSRIFTWSLVTKLEPGITSFTVQDLKEKREYIFRVIAENAVGKSEPLQSDGVTPHSPFTVPSAPQGPLVVEDVTATTVTVAWKPPKQNGGVDVTAYIIERRDRRYMSWTTVEKVKPNIHTYCIQNLTEGNEYFVRIFAENPEGVSADALICSEAIKMQRKSDDGGSPITNYKIHVSDDGQAWKELDKVDKMTKKYTAKNLKEGKDYIFRVTGVNEVGEGQPLESDVISPKKPAGKPSKPIGPLEVTDIQSDTALLNWKPPSHDGGKPIKHYVIEMKDSKRTSWKKAEKIPSDSTTYRVQNLKEGEAYMFRVSAENELGVSEPLETDKSVVIKSPYSPPSAPVGPLEISDVTMDTAALSWKPPKSDGGLPLTHYLIEYRDSRKSYWTKAAEVKPDVTSHVVGRLTTDNEYVFRVSAVNKQGASQPLTSAKTAKPTKKLGAPSKPENVRVTKTTKDSVTLDWRSPSSDGGSRLRSYTIWQREEMTDKWVKVSTVESYKTSYTVEKVEFGKSLFFAISAENDVGSSDKAEIKEPVKLEKPKEVPSIPEGPIKISNLKKTSATVAWQPSKSDGGRPITAYALEKREAWKSTYSHAGKVPADKLTFDLLHLKEGQEYYVRVMAENDVGTSKPLEMDKPIKAESPYKVPTAPRNLKAADLTESSLTLTWEPPQNDGGAPITQYTVERRDKKYGPYTQEAVVKAPSTSCLVERLREGPEYYFRVTATNEEGTSPAVDLPQPVILVKKPVAPESPVGPIKFSHVTANGLQLQWQPSRKDGGSPITGYRVEMTTDQNVWTEIIVCDENTTQIKLDDLDTGATYTFRVSALNKVGASAPLVSDKVIPSKPIGPPGQPESPLTANVLSRESVELSWQPPKEDGGSPITNYVIEKRDAKRTTWSRVEKSDDKTKLTVKSLVEGAEFFFRVAAINKHGQGEFLEMNKPVLVKSPFDKPSQPKGPLKTSNLTETTVDLQWRPSESDGGSPILHYVIEVRESRRKTWGRAGTVTPDTTKYTAKSLVINNEYFFRIRAVNAEGESTPLESDSVTPKKQISCPDAPASLTVKNITEKDVEIEWRPPRHDGGARVKQYHIFTMTTDFQDSWAEVATTDTFRTNHVVTRLKHDKEYYFAVSAENEKGTGEKAATEKPVSLKQPIRVPSPPIGPLEVTDLTQNSAKLEWQPSKDNGGSPITHYVVEKRESWQSSFTQVEKVGPSVTTYKLTRLQENAEYFVQVRALNKAGVSEPLTKQQPIVPKSPYDAPTMPLGPLKVSDITSNSATLSWKPPKDDGGQPIKRYIVERKDMKRGTWIQIDTPRPNVTSITAGQTPGEHGVPVPMKPGAPAGKVRASSITPNSVTLSWQPPVDDGGSPIKKYLLECRNKKTGDWTPIAECSPKTTAKTISDLIEGEDYDFRVSAENEVGLGKPNNLAETVTPSRPLEVPSRPEGPLTTSDVTKDSVTLSWQPPHDDGGTPLTSYIIDKHDLQYGGWRHAGKVPPTETSFTITGLTKGHDYNFRVYAENKIGVSEPIELKESIIAKSSIDVPSAPRDLDVTEVTEDSATLEWSPPEFTGGADIIGYPVEKREAGRLQWTRVKRVEPDVTWFTVEQLLEGRGYVFRVFAENVEGLSHPAVTEKSVVPERKLEKPSAPENFEATQVERDSVTLQWRKPKSDGGAMIQGYVLEQKDGKDGIWKKIKELESYQHSYSLRHLDSDKEHDFRIKARNSEGLGEAAELDIPIKPSKPLEKPSKPTGPLNVDDVTEDYVKLSWKPPKSDGGSRITSYVVEKSESRRPKWLRVARVPPGINTADIYNLIEGVEYYFSVAAENAVGLSTPLETDKAVVPKSKFGPPTAPVGPIKCLQITRDTVTIQWQPPESDGGSKVTGYIVEKKEGTRHTFVNVARTVAMETSLAIHGLMEGHDYYFRVFAENRYGRSGPLESTAMTPHRKQEPPASPTALRAKDIAKDSLTLTWEAPPGSKGDIIGYTLERRKSDSNDWERVARVPGKVTTHHIKNLPPGSSHFYRVIAENAAGASKPTELKAPVELKGKKEKPHAPTNAPEVIAIGPRFAELSWQPPEQDGGSPITGYYLGKT</sequence>
<evidence type="ECO:0000256" key="8">
    <source>
        <dbReference type="ARBA" id="ARBA00022840"/>
    </source>
</evidence>
<feature type="domain" description="Fibronectin type-III" evidence="14">
    <location>
        <begin position="5070"/>
        <end position="5164"/>
    </location>
</feature>
<feature type="domain" description="Fibronectin type-III" evidence="14">
    <location>
        <begin position="1681"/>
        <end position="1775"/>
    </location>
</feature>
<accession>A0AA88XDS2</accession>
<feature type="region of interest" description="Disordered" evidence="12">
    <location>
        <begin position="5593"/>
        <end position="5613"/>
    </location>
</feature>
<feature type="domain" description="Fibronectin type-III" evidence="14">
    <location>
        <begin position="3297"/>
        <end position="3392"/>
    </location>
</feature>
<feature type="compositionally biased region" description="Pro residues" evidence="12">
    <location>
        <begin position="1975"/>
        <end position="1985"/>
    </location>
</feature>
<evidence type="ECO:0000256" key="10">
    <source>
        <dbReference type="ARBA" id="ARBA00023242"/>
    </source>
</evidence>
<dbReference type="SUPFAM" id="SSF48726">
    <property type="entry name" value="Immunoglobulin"/>
    <property type="match status" value="9"/>
</dbReference>
<dbReference type="InterPro" id="IPR013098">
    <property type="entry name" value="Ig_I-set"/>
</dbReference>
<dbReference type="SMART" id="SM00408">
    <property type="entry name" value="IGc2"/>
    <property type="match status" value="8"/>
</dbReference>
<feature type="domain" description="Fibronectin type-III" evidence="14">
    <location>
        <begin position="460"/>
        <end position="553"/>
    </location>
</feature>
<dbReference type="SMART" id="SM00409">
    <property type="entry name" value="IG"/>
    <property type="match status" value="9"/>
</dbReference>
<evidence type="ECO:0000256" key="3">
    <source>
        <dbReference type="ARBA" id="ARBA00006692"/>
    </source>
</evidence>
<evidence type="ECO:0000259" key="14">
    <source>
        <dbReference type="PROSITE" id="PS50853"/>
    </source>
</evidence>
<feature type="region of interest" description="Disordered" evidence="12">
    <location>
        <begin position="3959"/>
        <end position="3991"/>
    </location>
</feature>
<name>A0AA88XDS2_PINIB</name>
<feature type="domain" description="Fibronectin type-III" evidence="14">
    <location>
        <begin position="3500"/>
        <end position="3594"/>
    </location>
</feature>
<dbReference type="InterPro" id="IPR003599">
    <property type="entry name" value="Ig_sub"/>
</dbReference>
<feature type="region of interest" description="Disordered" evidence="12">
    <location>
        <begin position="4948"/>
        <end position="4978"/>
    </location>
</feature>